<gene>
    <name evidence="2" type="ORF">ED312_05240</name>
</gene>
<reference evidence="2 3" key="1">
    <citation type="submission" date="2018-10" db="EMBL/GenBank/DDBJ databases">
        <title>Sinomicrobium pectinilyticum sp. nov., a pectinase-producing bacterium isolated from alkaline and saline soil, and emended description of the genus Sinomicrobium.</title>
        <authorList>
            <person name="Cheng B."/>
            <person name="Li C."/>
            <person name="Lai Q."/>
            <person name="Du M."/>
            <person name="Shao Z."/>
            <person name="Xu P."/>
            <person name="Yang C."/>
        </authorList>
    </citation>
    <scope>NUCLEOTIDE SEQUENCE [LARGE SCALE GENOMIC DNA]</scope>
    <source>
        <strain evidence="2 3">5DNS001</strain>
    </source>
</reference>
<keyword evidence="2" id="KW-0121">Carboxypeptidase</keyword>
<dbReference type="Proteomes" id="UP000267469">
    <property type="component" value="Unassembled WGS sequence"/>
</dbReference>
<organism evidence="2 3">
    <name type="scientific">Sinomicrobium pectinilyticum</name>
    <dbReference type="NCBI Taxonomy" id="1084421"/>
    <lineage>
        <taxon>Bacteria</taxon>
        <taxon>Pseudomonadati</taxon>
        <taxon>Bacteroidota</taxon>
        <taxon>Flavobacteriia</taxon>
        <taxon>Flavobacteriales</taxon>
        <taxon>Flavobacteriaceae</taxon>
        <taxon>Sinomicrobium</taxon>
    </lineage>
</organism>
<accession>A0A3N0ET13</accession>
<dbReference type="Gene3D" id="2.60.40.1120">
    <property type="entry name" value="Carboxypeptidase-like, regulatory domain"/>
    <property type="match status" value="1"/>
</dbReference>
<protein>
    <submittedName>
        <fullName evidence="2">Carboxypeptidase-like regulatory domain-containing protein</fullName>
    </submittedName>
</protein>
<dbReference type="AlphaFoldDB" id="A0A3N0ET13"/>
<dbReference type="SUPFAM" id="SSF49464">
    <property type="entry name" value="Carboxypeptidase regulatory domain-like"/>
    <property type="match status" value="1"/>
</dbReference>
<evidence type="ECO:0000313" key="3">
    <source>
        <dbReference type="Proteomes" id="UP000267469"/>
    </source>
</evidence>
<comment type="caution">
    <text evidence="2">The sequence shown here is derived from an EMBL/GenBank/DDBJ whole genome shotgun (WGS) entry which is preliminary data.</text>
</comment>
<feature type="chain" id="PRO_5017931379" evidence="1">
    <location>
        <begin position="25"/>
        <end position="321"/>
    </location>
</feature>
<keyword evidence="2" id="KW-0645">Protease</keyword>
<evidence type="ECO:0000313" key="2">
    <source>
        <dbReference type="EMBL" id="RNL91075.1"/>
    </source>
</evidence>
<keyword evidence="2" id="KW-0378">Hydrolase</keyword>
<sequence>MNFCKYPVKHFLYTLLFFSCGILAQEKAVTGSVLNEDTGEPVPFAHLILAGKTSGTSTDENGNFHWVPGESDEDVMVRFSCVGFKSRMLPLSVLSRARVYLEPDVEALKEVEVYLVKGTDHKNINGFSGKRSIGLGNFSGGAYPSAVAKYYEKPRNFAGNCFLENIQVRFYPAREQNNIAAVFRLRILEVTPEGKPGKDLLPDNLIVRREPLSFKTEINLLPYHIRIPDDGFFVAVEHLFIKENAYKETRTLGINDTLTYDNVSVVKYAPVFKGVLEWDDENFRSYYRSTDGWKKMNRLDTSDPVFGNRIPVPAFKLKITN</sequence>
<dbReference type="EMBL" id="RJTM01000028">
    <property type="protein sequence ID" value="RNL91075.1"/>
    <property type="molecule type" value="Genomic_DNA"/>
</dbReference>
<keyword evidence="3" id="KW-1185">Reference proteome</keyword>
<feature type="signal peptide" evidence="1">
    <location>
        <begin position="1"/>
        <end position="24"/>
    </location>
</feature>
<dbReference type="InterPro" id="IPR008969">
    <property type="entry name" value="CarboxyPept-like_regulatory"/>
</dbReference>
<keyword evidence="1" id="KW-0732">Signal</keyword>
<name>A0A3N0ET13_SINP1</name>
<dbReference type="Pfam" id="PF13715">
    <property type="entry name" value="CarbopepD_reg_2"/>
    <property type="match status" value="1"/>
</dbReference>
<evidence type="ECO:0000256" key="1">
    <source>
        <dbReference type="SAM" id="SignalP"/>
    </source>
</evidence>
<dbReference type="OrthoDB" id="914976at2"/>
<dbReference type="GO" id="GO:0004180">
    <property type="term" value="F:carboxypeptidase activity"/>
    <property type="evidence" value="ECO:0007669"/>
    <property type="project" value="UniProtKB-KW"/>
</dbReference>
<proteinExistence type="predicted"/>
<dbReference type="PROSITE" id="PS51257">
    <property type="entry name" value="PROKAR_LIPOPROTEIN"/>
    <property type="match status" value="1"/>
</dbReference>